<reference evidence="3" key="1">
    <citation type="submission" date="2016-10" db="EMBL/GenBank/DDBJ databases">
        <authorList>
            <person name="Varghese N."/>
            <person name="Submissions S."/>
        </authorList>
    </citation>
    <scope>NUCLEOTIDE SEQUENCE [LARGE SCALE GENOMIC DNA]</scope>
    <source>
        <strain evidence="3">DSM 23317</strain>
    </source>
</reference>
<feature type="transmembrane region" description="Helical" evidence="1">
    <location>
        <begin position="29"/>
        <end position="50"/>
    </location>
</feature>
<organism evidence="2 3">
    <name type="scientific">Ferrimonas sediminum</name>
    <dbReference type="NCBI Taxonomy" id="718193"/>
    <lineage>
        <taxon>Bacteria</taxon>
        <taxon>Pseudomonadati</taxon>
        <taxon>Pseudomonadota</taxon>
        <taxon>Gammaproteobacteria</taxon>
        <taxon>Alteromonadales</taxon>
        <taxon>Ferrimonadaceae</taxon>
        <taxon>Ferrimonas</taxon>
    </lineage>
</organism>
<gene>
    <name evidence="2" type="ORF">SAMN04488540_102294</name>
</gene>
<keyword evidence="1" id="KW-0812">Transmembrane</keyword>
<feature type="transmembrane region" description="Helical" evidence="1">
    <location>
        <begin position="93"/>
        <end position="113"/>
    </location>
</feature>
<dbReference type="Proteomes" id="UP000199527">
    <property type="component" value="Unassembled WGS sequence"/>
</dbReference>
<proteinExistence type="predicted"/>
<sequence length="129" mass="14910">MYLFIYVVILIAIGLGNKALQSFSGHYDLLSLLADLPLILFTYFGLIALWGRARHGRYLTATFWKGYFLALMVSIVVLPFVQPELQQLMTESGPLQMVLAYGVMSAIMLPYYWGLYRYAFRSPQLWQQR</sequence>
<dbReference type="EMBL" id="FNEM01000002">
    <property type="protein sequence ID" value="SDI63927.1"/>
    <property type="molecule type" value="Genomic_DNA"/>
</dbReference>
<evidence type="ECO:0000313" key="3">
    <source>
        <dbReference type="Proteomes" id="UP000199527"/>
    </source>
</evidence>
<protein>
    <submittedName>
        <fullName evidence="2">Uncharacterized protein</fullName>
    </submittedName>
</protein>
<keyword evidence="3" id="KW-1185">Reference proteome</keyword>
<dbReference type="RefSeq" id="WP_090362293.1">
    <property type="nucleotide sequence ID" value="NZ_FNEM01000002.1"/>
</dbReference>
<dbReference type="OrthoDB" id="6057884at2"/>
<evidence type="ECO:0000256" key="1">
    <source>
        <dbReference type="SAM" id="Phobius"/>
    </source>
</evidence>
<keyword evidence="1" id="KW-1133">Transmembrane helix</keyword>
<evidence type="ECO:0000313" key="2">
    <source>
        <dbReference type="EMBL" id="SDI63927.1"/>
    </source>
</evidence>
<keyword evidence="1" id="KW-0472">Membrane</keyword>
<accession>A0A1G8M7W9</accession>
<feature type="transmembrane region" description="Helical" evidence="1">
    <location>
        <begin position="62"/>
        <end position="81"/>
    </location>
</feature>
<dbReference type="AlphaFoldDB" id="A0A1G8M7W9"/>
<name>A0A1G8M7W9_9GAMM</name>